<evidence type="ECO:0000313" key="8">
    <source>
        <dbReference type="EMBL" id="MBB5022140.1"/>
    </source>
</evidence>
<dbReference type="AlphaFoldDB" id="A0A7W8DH50"/>
<comment type="subcellular location">
    <subcellularLocation>
        <location evidence="5">Cell membrane</location>
        <topology evidence="5">Peripheral membrane protein</topology>
        <orientation evidence="5">Cytoplasmic side</orientation>
    </subcellularLocation>
    <text evidence="5">Localizes to the Z ring in an FtsZ-dependent manner. Targeted to the membrane through a conserved C-terminal amphipathic helix.</text>
</comment>
<dbReference type="SUPFAM" id="SSF53067">
    <property type="entry name" value="Actin-like ATPase domain"/>
    <property type="match status" value="2"/>
</dbReference>
<dbReference type="GO" id="GO:0032153">
    <property type="term" value="C:cell division site"/>
    <property type="evidence" value="ECO:0007669"/>
    <property type="project" value="UniProtKB-UniRule"/>
</dbReference>
<dbReference type="Gene3D" id="3.30.1490.110">
    <property type="match status" value="1"/>
</dbReference>
<keyword evidence="2 5" id="KW-0132">Cell division</keyword>
<dbReference type="HAMAP" id="MF_02033">
    <property type="entry name" value="FtsA"/>
    <property type="match status" value="1"/>
</dbReference>
<dbReference type="InterPro" id="IPR003494">
    <property type="entry name" value="SHS2_FtsA"/>
</dbReference>
<dbReference type="InterPro" id="IPR050696">
    <property type="entry name" value="FtsA/MreB"/>
</dbReference>
<keyword evidence="9" id="KW-1185">Reference proteome</keyword>
<dbReference type="EMBL" id="JACHID010000008">
    <property type="protein sequence ID" value="MBB5022140.1"/>
    <property type="molecule type" value="Genomic_DNA"/>
</dbReference>
<comment type="similarity">
    <text evidence="5 6">Belongs to the FtsA/MreB family.</text>
</comment>
<evidence type="ECO:0000256" key="1">
    <source>
        <dbReference type="ARBA" id="ARBA00022475"/>
    </source>
</evidence>
<keyword evidence="4 5" id="KW-0131">Cell cycle</keyword>
<keyword evidence="3 5" id="KW-0472">Membrane</keyword>
<proteinExistence type="inferred from homology"/>
<name>A0A7W8DH50_9BACT</name>
<dbReference type="PANTHER" id="PTHR32432:SF4">
    <property type="entry name" value="CELL DIVISION PROTEIN FTSA"/>
    <property type="match status" value="1"/>
</dbReference>
<dbReference type="Proteomes" id="UP000528322">
    <property type="component" value="Unassembled WGS sequence"/>
</dbReference>
<comment type="function">
    <text evidence="5 6">Cell division protein that is involved in the assembly of the Z ring. May serve as a membrane anchor for the Z ring.</text>
</comment>
<sequence>MSKDAAEKKNILVGLDIGTTKVSVVVGQVKSDASINIIGIGRAETRGIRKGVVVNIDQTVDAIRKAVNEAQLMAGVTIRDVYVSIAGAHTKGINSRGVIAIKNREVSQEDIDRVIESARAVDISLDRQIIHVLPQEYVVDGQDSIKDPLGMSGVRLEIEVHIVTASKTSIENLFKSCTRAGLNILSPVLSQLATSYAVLAHDERDLGVAVVDIGGGTTDVAIIVEGSPWHTCSIPFGGVNITNDIAIALKTPFKEAERIKVSYGCASIRPQDENAIVEVPGVGGREPKRLSRYVLSQIMNPRLVEILGWVKKEIVSAGLEDRITSGIVLTGGTSQLEGASSEAAKVFGTELRSGVPAKFGGLVDIASSPEYSTAVGLVLYAATENPYMLEEHREGDHGNLANATSGSMKKIGQKAKKLFDEFF</sequence>
<comment type="caution">
    <text evidence="8">The sequence shown here is derived from an EMBL/GenBank/DDBJ whole genome shotgun (WGS) entry which is preliminary data.</text>
</comment>
<dbReference type="FunFam" id="3.30.1490.110:FF:000001">
    <property type="entry name" value="Cell division protein FtsA"/>
    <property type="match status" value="1"/>
</dbReference>
<gene>
    <name evidence="5" type="primary">ftsA</name>
    <name evidence="8" type="ORF">HNR37_001468</name>
</gene>
<dbReference type="GO" id="GO:0009898">
    <property type="term" value="C:cytoplasmic side of plasma membrane"/>
    <property type="evidence" value="ECO:0007669"/>
    <property type="project" value="UniProtKB-UniRule"/>
</dbReference>
<dbReference type="CDD" id="cd24048">
    <property type="entry name" value="ASKHA_NBD_FtsA"/>
    <property type="match status" value="1"/>
</dbReference>
<evidence type="ECO:0000313" key="9">
    <source>
        <dbReference type="Proteomes" id="UP000528322"/>
    </source>
</evidence>
<feature type="domain" description="SHS2" evidence="7">
    <location>
        <begin position="12"/>
        <end position="198"/>
    </location>
</feature>
<dbReference type="NCBIfam" id="TIGR01174">
    <property type="entry name" value="ftsA"/>
    <property type="match status" value="1"/>
</dbReference>
<dbReference type="RefSeq" id="WP_183732115.1">
    <property type="nucleotide sequence ID" value="NZ_JACHID010000008.1"/>
</dbReference>
<comment type="subunit">
    <text evidence="5">Self-interacts. Interacts with FtsZ.</text>
</comment>
<dbReference type="GO" id="GO:0043093">
    <property type="term" value="P:FtsZ-dependent cytokinesis"/>
    <property type="evidence" value="ECO:0007669"/>
    <property type="project" value="UniProtKB-UniRule"/>
</dbReference>
<dbReference type="PANTHER" id="PTHR32432">
    <property type="entry name" value="CELL DIVISION PROTEIN FTSA-RELATED"/>
    <property type="match status" value="1"/>
</dbReference>
<dbReference type="Gene3D" id="3.30.420.40">
    <property type="match status" value="2"/>
</dbReference>
<accession>A0A7W8DH50</accession>
<reference evidence="8 9" key="1">
    <citation type="submission" date="2020-08" db="EMBL/GenBank/DDBJ databases">
        <title>Genomic Encyclopedia of Type Strains, Phase IV (KMG-IV): sequencing the most valuable type-strain genomes for metagenomic binning, comparative biology and taxonomic classification.</title>
        <authorList>
            <person name="Goeker M."/>
        </authorList>
    </citation>
    <scope>NUCLEOTIDE SEQUENCE [LARGE SCALE GENOMIC DNA]</scope>
    <source>
        <strain evidence="8 9">DSM 22071</strain>
    </source>
</reference>
<evidence type="ECO:0000259" key="7">
    <source>
        <dbReference type="SMART" id="SM00842"/>
    </source>
</evidence>
<keyword evidence="1 5" id="KW-1003">Cell membrane</keyword>
<dbReference type="InterPro" id="IPR020823">
    <property type="entry name" value="Cell_div_FtsA"/>
</dbReference>
<evidence type="ECO:0000256" key="5">
    <source>
        <dbReference type="HAMAP-Rule" id="MF_02033"/>
    </source>
</evidence>
<protein>
    <recommendedName>
        <fullName evidence="5 6">Cell division protein FtsA</fullName>
    </recommendedName>
</protein>
<evidence type="ECO:0000256" key="4">
    <source>
        <dbReference type="ARBA" id="ARBA00023306"/>
    </source>
</evidence>
<evidence type="ECO:0000256" key="6">
    <source>
        <dbReference type="PIRNR" id="PIRNR003101"/>
    </source>
</evidence>
<dbReference type="InterPro" id="IPR043129">
    <property type="entry name" value="ATPase_NBD"/>
</dbReference>
<evidence type="ECO:0000256" key="3">
    <source>
        <dbReference type="ARBA" id="ARBA00023136"/>
    </source>
</evidence>
<evidence type="ECO:0000256" key="2">
    <source>
        <dbReference type="ARBA" id="ARBA00022618"/>
    </source>
</evidence>
<dbReference type="SMART" id="SM00842">
    <property type="entry name" value="FtsA"/>
    <property type="match status" value="1"/>
</dbReference>
<dbReference type="Pfam" id="PF02491">
    <property type="entry name" value="SHS2_FTSA"/>
    <property type="match status" value="1"/>
</dbReference>
<dbReference type="Pfam" id="PF14450">
    <property type="entry name" value="FtsA"/>
    <property type="match status" value="2"/>
</dbReference>
<dbReference type="PIRSF" id="PIRSF003101">
    <property type="entry name" value="FtsA"/>
    <property type="match status" value="1"/>
</dbReference>
<organism evidence="8 9">
    <name type="scientific">Desulfurispira natronophila</name>
    <dbReference type="NCBI Taxonomy" id="682562"/>
    <lineage>
        <taxon>Bacteria</taxon>
        <taxon>Pseudomonadati</taxon>
        <taxon>Chrysiogenota</taxon>
        <taxon>Chrysiogenia</taxon>
        <taxon>Chrysiogenales</taxon>
        <taxon>Chrysiogenaceae</taxon>
        <taxon>Desulfurispira</taxon>
    </lineage>
</organism>